<feature type="compositionally biased region" description="Acidic residues" evidence="5">
    <location>
        <begin position="37"/>
        <end position="51"/>
    </location>
</feature>
<dbReference type="SUPFAM" id="SSF57850">
    <property type="entry name" value="RING/U-box"/>
    <property type="match status" value="1"/>
</dbReference>
<feature type="region of interest" description="Disordered" evidence="5">
    <location>
        <begin position="1"/>
        <end position="55"/>
    </location>
</feature>
<sequence>MATNPSPLWFQPPNRSFDRRLRKSESDRVASRVPSTDELEWDSEEEEDPCSSEDHPATIFRNFRRTMSRISRPSQNPDEQYYIHCERADQQLQLSKTLLALLPESDYVVVAPNPGEIALGALEDAEAALRLRPNSEPALGYKSMARALERQFRAAKLAQRKGKGQDGPAAKEGREGSCACDRLLGRDWRENLLADLECPLCLKLFLNPLTTPCGHSFCAGCLSLALRRGERCPTCRRELPGVAAGEPDKGANSPWPEDGVALALAPSVALQTVLERLFPAELALRRAEEAEDAALRGAPLLPLFAMMQVLPGEHMNLNIFEPRLQVMVRTCLRGSRVFGMVGREGGAPRGELLPTGCEVRITECVGQADGRLRIHVVGTRRFALQGTQESEGLLCTRPRWLRDDAPDDEDAEALAETAREVERKADAWIGRVRVSAQSLPRLSSLLDALDGRPRLRGREYLGERLADDAADALAPSSAPTKLEAFSFWAAALVVHLADQPQQQRRVLMDLRDTHERLRVVSVMLSSIHRRYLGGGCCLG</sequence>
<dbReference type="SUPFAM" id="SSF88697">
    <property type="entry name" value="PUA domain-like"/>
    <property type="match status" value="1"/>
</dbReference>
<dbReference type="InterPro" id="IPR003111">
    <property type="entry name" value="Lon_prtase_N"/>
</dbReference>
<evidence type="ECO:0000256" key="5">
    <source>
        <dbReference type="SAM" id="MobiDB-lite"/>
    </source>
</evidence>
<dbReference type="InterPro" id="IPR046336">
    <property type="entry name" value="Lon_prtase_N_sf"/>
</dbReference>
<evidence type="ECO:0000313" key="7">
    <source>
        <dbReference type="EMBL" id="KAK2077601.1"/>
    </source>
</evidence>
<dbReference type="GO" id="GO:0008270">
    <property type="term" value="F:zinc ion binding"/>
    <property type="evidence" value="ECO:0007669"/>
    <property type="project" value="UniProtKB-KW"/>
</dbReference>
<dbReference type="GO" id="GO:0061630">
    <property type="term" value="F:ubiquitin protein ligase activity"/>
    <property type="evidence" value="ECO:0007669"/>
    <property type="project" value="TreeGrafter"/>
</dbReference>
<dbReference type="Proteomes" id="UP001255856">
    <property type="component" value="Unassembled WGS sequence"/>
</dbReference>
<accession>A0AAD9IFR9</accession>
<dbReference type="InterPro" id="IPR017907">
    <property type="entry name" value="Znf_RING_CS"/>
</dbReference>
<organism evidence="7 8">
    <name type="scientific">Prototheca wickerhamii</name>
    <dbReference type="NCBI Taxonomy" id="3111"/>
    <lineage>
        <taxon>Eukaryota</taxon>
        <taxon>Viridiplantae</taxon>
        <taxon>Chlorophyta</taxon>
        <taxon>core chlorophytes</taxon>
        <taxon>Trebouxiophyceae</taxon>
        <taxon>Chlorellales</taxon>
        <taxon>Chlorellaceae</taxon>
        <taxon>Prototheca</taxon>
    </lineage>
</organism>
<evidence type="ECO:0000256" key="2">
    <source>
        <dbReference type="ARBA" id="ARBA00022771"/>
    </source>
</evidence>
<evidence type="ECO:0000256" key="4">
    <source>
        <dbReference type="PROSITE-ProRule" id="PRU00175"/>
    </source>
</evidence>
<dbReference type="PANTHER" id="PTHR23327:SF42">
    <property type="entry name" value="LON PEPTIDASE N-TERMINAL DOMAIN AND RING FINGER PROTEIN C14F5.10C"/>
    <property type="match status" value="1"/>
</dbReference>
<dbReference type="SMART" id="SM00184">
    <property type="entry name" value="RING"/>
    <property type="match status" value="1"/>
</dbReference>
<gene>
    <name evidence="7" type="ORF">QBZ16_004446</name>
</gene>
<dbReference type="CDD" id="cd16514">
    <property type="entry name" value="RING-HC_LONFs_rpt2"/>
    <property type="match status" value="1"/>
</dbReference>
<feature type="compositionally biased region" description="Basic and acidic residues" evidence="5">
    <location>
        <begin position="16"/>
        <end position="30"/>
    </location>
</feature>
<evidence type="ECO:0000256" key="3">
    <source>
        <dbReference type="ARBA" id="ARBA00022833"/>
    </source>
</evidence>
<dbReference type="InterPro" id="IPR001841">
    <property type="entry name" value="Znf_RING"/>
</dbReference>
<dbReference type="AlphaFoldDB" id="A0AAD9IFR9"/>
<dbReference type="InterPro" id="IPR013083">
    <property type="entry name" value="Znf_RING/FYVE/PHD"/>
</dbReference>
<dbReference type="Pfam" id="PF02190">
    <property type="entry name" value="LON_substr_bdg"/>
    <property type="match status" value="1"/>
</dbReference>
<dbReference type="Gene3D" id="3.30.40.10">
    <property type="entry name" value="Zinc/RING finger domain, C3HC4 (zinc finger)"/>
    <property type="match status" value="1"/>
</dbReference>
<reference evidence="7" key="1">
    <citation type="submission" date="2021-01" db="EMBL/GenBank/DDBJ databases">
        <authorList>
            <person name="Eckstrom K.M.E."/>
        </authorList>
    </citation>
    <scope>NUCLEOTIDE SEQUENCE</scope>
    <source>
        <strain evidence="7">UVCC 0001</strain>
    </source>
</reference>
<keyword evidence="3" id="KW-0862">Zinc</keyword>
<keyword evidence="8" id="KW-1185">Reference proteome</keyword>
<keyword evidence="1" id="KW-0479">Metal-binding</keyword>
<dbReference type="PROSITE" id="PS00518">
    <property type="entry name" value="ZF_RING_1"/>
    <property type="match status" value="1"/>
</dbReference>
<feature type="domain" description="RING-type" evidence="6">
    <location>
        <begin position="198"/>
        <end position="236"/>
    </location>
</feature>
<dbReference type="PROSITE" id="PS50089">
    <property type="entry name" value="ZF_RING_2"/>
    <property type="match status" value="1"/>
</dbReference>
<dbReference type="InterPro" id="IPR015947">
    <property type="entry name" value="PUA-like_sf"/>
</dbReference>
<protein>
    <recommendedName>
        <fullName evidence="6">RING-type domain-containing protein</fullName>
    </recommendedName>
</protein>
<dbReference type="EMBL" id="JASFZW010000006">
    <property type="protein sequence ID" value="KAK2077601.1"/>
    <property type="molecule type" value="Genomic_DNA"/>
</dbReference>
<dbReference type="Gene3D" id="2.30.130.40">
    <property type="entry name" value="LON domain-like"/>
    <property type="match status" value="1"/>
</dbReference>
<dbReference type="Pfam" id="PF13923">
    <property type="entry name" value="zf-C3HC4_2"/>
    <property type="match status" value="1"/>
</dbReference>
<evidence type="ECO:0000256" key="1">
    <source>
        <dbReference type="ARBA" id="ARBA00022723"/>
    </source>
</evidence>
<proteinExistence type="predicted"/>
<dbReference type="PANTHER" id="PTHR23327">
    <property type="entry name" value="RING FINGER PROTEIN 127"/>
    <property type="match status" value="1"/>
</dbReference>
<name>A0AAD9IFR9_PROWI</name>
<keyword evidence="2 4" id="KW-0863">Zinc-finger</keyword>
<comment type="caution">
    <text evidence="7">The sequence shown here is derived from an EMBL/GenBank/DDBJ whole genome shotgun (WGS) entry which is preliminary data.</text>
</comment>
<evidence type="ECO:0000313" key="8">
    <source>
        <dbReference type="Proteomes" id="UP001255856"/>
    </source>
</evidence>
<dbReference type="SMART" id="SM00464">
    <property type="entry name" value="LON"/>
    <property type="match status" value="1"/>
</dbReference>
<evidence type="ECO:0000259" key="6">
    <source>
        <dbReference type="PROSITE" id="PS50089"/>
    </source>
</evidence>